<proteinExistence type="predicted"/>
<organism evidence="2 3">
    <name type="scientific">Sebaldella termitidis (strain ATCC 33386 / NCTC 11300)</name>
    <dbReference type="NCBI Taxonomy" id="526218"/>
    <lineage>
        <taxon>Bacteria</taxon>
        <taxon>Fusobacteriati</taxon>
        <taxon>Fusobacteriota</taxon>
        <taxon>Fusobacteriia</taxon>
        <taxon>Fusobacteriales</taxon>
        <taxon>Leptotrichiaceae</taxon>
        <taxon>Sebaldella</taxon>
    </lineage>
</organism>
<feature type="transmembrane region" description="Helical" evidence="1">
    <location>
        <begin position="6"/>
        <end position="29"/>
    </location>
</feature>
<accession>D1AKQ6</accession>
<dbReference type="PANTHER" id="PTHR37308:SF1">
    <property type="entry name" value="POLYPRENYL-PHOSPHATE TRANSPORTER"/>
    <property type="match status" value="1"/>
</dbReference>
<dbReference type="STRING" id="526218.Sterm_0187"/>
<feature type="transmembrane region" description="Helical" evidence="1">
    <location>
        <begin position="105"/>
        <end position="126"/>
    </location>
</feature>
<keyword evidence="1" id="KW-0472">Membrane</keyword>
<dbReference type="InterPro" id="IPR007163">
    <property type="entry name" value="VCA0040-like"/>
</dbReference>
<feature type="transmembrane region" description="Helical" evidence="1">
    <location>
        <begin position="204"/>
        <end position="225"/>
    </location>
</feature>
<feature type="transmembrane region" description="Helical" evidence="1">
    <location>
        <begin position="237"/>
        <end position="257"/>
    </location>
</feature>
<name>D1AKQ6_SEBTE</name>
<evidence type="ECO:0000313" key="2">
    <source>
        <dbReference type="EMBL" id="ACZ07072.1"/>
    </source>
</evidence>
<dbReference type="eggNOG" id="COG2035">
    <property type="taxonomic scope" value="Bacteria"/>
</dbReference>
<sequence>MFSNFAKGIIIGIGAILPGISGGSLAVIFGVYEKLIHSVSSFFKDPKKNLVFLAVIGFGACIGIVLFSNIQKFLFTYYEIPTMLSLCGLFLGTIPGLFRHANKNGFSALCLVPFLIAFMISVFFSLSGSSSIEIESVNFYLNFKSFMYIFIIGFIMAGSLVIPGISGTVLLMLIGAYGFFLNIVADIKYIFLFPFVSKSMHSEIVNNILILIPLCAGLGAGVFFFSKLMDFLFKKSYSLTYYAVLGFMLGSVPELIPGYSGSLSVYITGIILFLAGLAVSLKFNAKYAG</sequence>
<feature type="transmembrane region" description="Helical" evidence="1">
    <location>
        <begin position="263"/>
        <end position="283"/>
    </location>
</feature>
<evidence type="ECO:0000256" key="1">
    <source>
        <dbReference type="SAM" id="Phobius"/>
    </source>
</evidence>
<dbReference type="AlphaFoldDB" id="D1AKQ6"/>
<keyword evidence="3" id="KW-1185">Reference proteome</keyword>
<dbReference type="EMBL" id="CP001739">
    <property type="protein sequence ID" value="ACZ07072.1"/>
    <property type="molecule type" value="Genomic_DNA"/>
</dbReference>
<feature type="transmembrane region" description="Helical" evidence="1">
    <location>
        <begin position="146"/>
        <end position="162"/>
    </location>
</feature>
<dbReference type="Pfam" id="PF04018">
    <property type="entry name" value="VCA0040-like"/>
    <property type="match status" value="1"/>
</dbReference>
<evidence type="ECO:0000313" key="3">
    <source>
        <dbReference type="Proteomes" id="UP000000845"/>
    </source>
</evidence>
<reference evidence="3" key="1">
    <citation type="submission" date="2009-09" db="EMBL/GenBank/DDBJ databases">
        <title>The complete chromosome of Sebaldella termitidis ATCC 33386.</title>
        <authorList>
            <consortium name="US DOE Joint Genome Institute (JGI-PGF)"/>
            <person name="Lucas S."/>
            <person name="Copeland A."/>
            <person name="Lapidus A."/>
            <person name="Glavina del Rio T."/>
            <person name="Dalin E."/>
            <person name="Tice H."/>
            <person name="Bruce D."/>
            <person name="Goodwin L."/>
            <person name="Pitluck S."/>
            <person name="Kyrpides N."/>
            <person name="Mavromatis K."/>
            <person name="Ivanova N."/>
            <person name="Mikhailova N."/>
            <person name="Sims D."/>
            <person name="Meincke L."/>
            <person name="Brettin T."/>
            <person name="Detter J.C."/>
            <person name="Han C."/>
            <person name="Larimer F."/>
            <person name="Land M."/>
            <person name="Hauser L."/>
            <person name="Markowitz V."/>
            <person name="Cheng J.F."/>
            <person name="Hugenholtz P."/>
            <person name="Woyke T."/>
            <person name="Wu D."/>
            <person name="Eisen J.A."/>
        </authorList>
    </citation>
    <scope>NUCLEOTIDE SEQUENCE [LARGE SCALE GENOMIC DNA]</scope>
    <source>
        <strain evidence="3">ATCC 33386 / NCTC 11300</strain>
    </source>
</reference>
<feature type="transmembrane region" description="Helical" evidence="1">
    <location>
        <begin position="50"/>
        <end position="68"/>
    </location>
</feature>
<keyword evidence="1" id="KW-1133">Transmembrane helix</keyword>
<keyword evidence="1" id="KW-0812">Transmembrane</keyword>
<dbReference type="RefSeq" id="WP_012859671.1">
    <property type="nucleotide sequence ID" value="NC_013517.1"/>
</dbReference>
<dbReference type="PANTHER" id="PTHR37308">
    <property type="entry name" value="INTEGRAL MEMBRANE PROTEIN"/>
    <property type="match status" value="1"/>
</dbReference>
<gene>
    <name evidence="2" type="ordered locus">Sterm_0187</name>
</gene>
<dbReference type="KEGG" id="str:Sterm_0187"/>
<evidence type="ECO:0008006" key="4">
    <source>
        <dbReference type="Google" id="ProtNLM"/>
    </source>
</evidence>
<dbReference type="HOGENOM" id="CLU_055621_2_1_0"/>
<dbReference type="Proteomes" id="UP000000845">
    <property type="component" value="Chromosome"/>
</dbReference>
<feature type="transmembrane region" description="Helical" evidence="1">
    <location>
        <begin position="169"/>
        <end position="192"/>
    </location>
</feature>
<feature type="transmembrane region" description="Helical" evidence="1">
    <location>
        <begin position="80"/>
        <end position="98"/>
    </location>
</feature>
<reference evidence="2 3" key="2">
    <citation type="journal article" date="2010" name="Stand. Genomic Sci.">
        <title>Complete genome sequence of Sebaldella termitidis type strain (NCTC 11300).</title>
        <authorList>
            <person name="Harmon-Smith M."/>
            <person name="Celia L."/>
            <person name="Chertkov O."/>
            <person name="Lapidus A."/>
            <person name="Copeland A."/>
            <person name="Glavina Del Rio T."/>
            <person name="Nolan M."/>
            <person name="Lucas S."/>
            <person name="Tice H."/>
            <person name="Cheng J.F."/>
            <person name="Han C."/>
            <person name="Detter J.C."/>
            <person name="Bruce D."/>
            <person name="Goodwin L."/>
            <person name="Pitluck S."/>
            <person name="Pati A."/>
            <person name="Liolios K."/>
            <person name="Ivanova N."/>
            <person name="Mavromatis K."/>
            <person name="Mikhailova N."/>
            <person name="Chen A."/>
            <person name="Palaniappan K."/>
            <person name="Land M."/>
            <person name="Hauser L."/>
            <person name="Chang Y.J."/>
            <person name="Jeffries C.D."/>
            <person name="Brettin T."/>
            <person name="Goker M."/>
            <person name="Beck B."/>
            <person name="Bristow J."/>
            <person name="Eisen J.A."/>
            <person name="Markowitz V."/>
            <person name="Hugenholtz P."/>
            <person name="Kyrpides N.C."/>
            <person name="Klenk H.P."/>
            <person name="Chen F."/>
        </authorList>
    </citation>
    <scope>NUCLEOTIDE SEQUENCE [LARGE SCALE GENOMIC DNA]</scope>
    <source>
        <strain evidence="3">ATCC 33386 / NCTC 11300</strain>
    </source>
</reference>
<protein>
    <recommendedName>
        <fullName evidence="4">DUF368 domain-containing protein</fullName>
    </recommendedName>
</protein>